<dbReference type="RefSeq" id="WP_184245141.1">
    <property type="nucleotide sequence ID" value="NZ_JACHLR010000009.1"/>
</dbReference>
<dbReference type="PRINTS" id="PR00080">
    <property type="entry name" value="SDRFAMILY"/>
</dbReference>
<evidence type="ECO:0000313" key="3">
    <source>
        <dbReference type="EMBL" id="MBB4858963.1"/>
    </source>
</evidence>
<dbReference type="PANTHER" id="PTHR42879:SF2">
    <property type="entry name" value="3-OXOACYL-[ACYL-CARRIER-PROTEIN] REDUCTASE FABG"/>
    <property type="match status" value="1"/>
</dbReference>
<gene>
    <name evidence="3" type="ORF">HNO88_002289</name>
</gene>
<dbReference type="InterPro" id="IPR036291">
    <property type="entry name" value="NAD(P)-bd_dom_sf"/>
</dbReference>
<dbReference type="PRINTS" id="PR00081">
    <property type="entry name" value="GDHRDH"/>
</dbReference>
<reference evidence="3 4" key="1">
    <citation type="submission" date="2020-08" db="EMBL/GenBank/DDBJ databases">
        <title>Functional genomics of gut bacteria from endangered species of beetles.</title>
        <authorList>
            <person name="Carlos-Shanley C."/>
        </authorList>
    </citation>
    <scope>NUCLEOTIDE SEQUENCE [LARGE SCALE GENOMIC DNA]</scope>
    <source>
        <strain evidence="3 4">S00245</strain>
    </source>
</reference>
<dbReference type="Pfam" id="PF13561">
    <property type="entry name" value="adh_short_C2"/>
    <property type="match status" value="1"/>
</dbReference>
<keyword evidence="4" id="KW-1185">Reference proteome</keyword>
<dbReference type="InterPro" id="IPR057326">
    <property type="entry name" value="KR_dom"/>
</dbReference>
<accession>A0A7W7KBE6</accession>
<evidence type="ECO:0000259" key="2">
    <source>
        <dbReference type="SMART" id="SM00822"/>
    </source>
</evidence>
<dbReference type="Proteomes" id="UP000555448">
    <property type="component" value="Unassembled WGS sequence"/>
</dbReference>
<dbReference type="InterPro" id="IPR020904">
    <property type="entry name" value="Sc_DH/Rdtase_CS"/>
</dbReference>
<dbReference type="CDD" id="cd05233">
    <property type="entry name" value="SDR_c"/>
    <property type="match status" value="1"/>
</dbReference>
<dbReference type="Gene3D" id="3.40.50.720">
    <property type="entry name" value="NAD(P)-binding Rossmann-like Domain"/>
    <property type="match status" value="1"/>
</dbReference>
<proteinExistence type="inferred from homology"/>
<protein>
    <submittedName>
        <fullName evidence="3">NAD(P)-dependent dehydrogenase (Short-subunit alcohol dehydrogenase family)</fullName>
    </submittedName>
</protein>
<dbReference type="InterPro" id="IPR002347">
    <property type="entry name" value="SDR_fam"/>
</dbReference>
<dbReference type="PROSITE" id="PS00061">
    <property type="entry name" value="ADH_SHORT"/>
    <property type="match status" value="1"/>
</dbReference>
<comment type="similarity">
    <text evidence="1">Belongs to the short-chain dehydrogenases/reductases (SDR) family.</text>
</comment>
<evidence type="ECO:0000313" key="4">
    <source>
        <dbReference type="Proteomes" id="UP000555448"/>
    </source>
</evidence>
<organism evidence="3 4">
    <name type="scientific">Novosphingobium chloroacetimidivorans</name>
    <dbReference type="NCBI Taxonomy" id="1428314"/>
    <lineage>
        <taxon>Bacteria</taxon>
        <taxon>Pseudomonadati</taxon>
        <taxon>Pseudomonadota</taxon>
        <taxon>Alphaproteobacteria</taxon>
        <taxon>Sphingomonadales</taxon>
        <taxon>Sphingomonadaceae</taxon>
        <taxon>Novosphingobium</taxon>
    </lineage>
</organism>
<evidence type="ECO:0000256" key="1">
    <source>
        <dbReference type="ARBA" id="ARBA00006484"/>
    </source>
</evidence>
<feature type="domain" description="Ketoreductase" evidence="2">
    <location>
        <begin position="10"/>
        <end position="221"/>
    </location>
</feature>
<dbReference type="SUPFAM" id="SSF51735">
    <property type="entry name" value="NAD(P)-binding Rossmann-fold domains"/>
    <property type="match status" value="1"/>
</dbReference>
<sequence>MTDTHADGRKVAIITGAGSGIGLATAKLLHAEGWSIVGVGRSKDKLATLEAEIGHADHVLAISADLTDPGAPGEIVRQAIERFGRIDALVNNAGVGSPKPLDETDDATLDDFLDIMLVAPFRLCRDVIPHLGAGASVVNVTSTFAHIGGRRGGAYSAAKGGLKSLTEHMACEYGPRGIRSNCVAPGVTMTDMVAHRFEDEGFKRANVETTPYPRLAQPDDIASVIAFLCLPGSEMINGQSIVVDGGWTATKYLSPRVTRTKWVEPDEG</sequence>
<name>A0A7W7KBE6_9SPHN</name>
<dbReference type="EMBL" id="JACHLR010000009">
    <property type="protein sequence ID" value="MBB4858963.1"/>
    <property type="molecule type" value="Genomic_DNA"/>
</dbReference>
<dbReference type="GO" id="GO:0032787">
    <property type="term" value="P:monocarboxylic acid metabolic process"/>
    <property type="evidence" value="ECO:0007669"/>
    <property type="project" value="UniProtKB-ARBA"/>
</dbReference>
<comment type="caution">
    <text evidence="3">The sequence shown here is derived from an EMBL/GenBank/DDBJ whole genome shotgun (WGS) entry which is preliminary data.</text>
</comment>
<dbReference type="FunFam" id="3.40.50.720:FF:000084">
    <property type="entry name" value="Short-chain dehydrogenase reductase"/>
    <property type="match status" value="1"/>
</dbReference>
<dbReference type="SMART" id="SM00822">
    <property type="entry name" value="PKS_KR"/>
    <property type="match status" value="1"/>
</dbReference>
<dbReference type="AlphaFoldDB" id="A0A7W7KBE6"/>
<dbReference type="PANTHER" id="PTHR42879">
    <property type="entry name" value="3-OXOACYL-(ACYL-CARRIER-PROTEIN) REDUCTASE"/>
    <property type="match status" value="1"/>
</dbReference>
<dbReference type="InterPro" id="IPR050259">
    <property type="entry name" value="SDR"/>
</dbReference>